<evidence type="ECO:0000313" key="3">
    <source>
        <dbReference type="Proteomes" id="UP001221413"/>
    </source>
</evidence>
<accession>A0AAD6J4Z4</accession>
<comment type="caution">
    <text evidence="2">The sequence shown here is derived from an EMBL/GenBank/DDBJ whole genome shotgun (WGS) entry which is preliminary data.</text>
</comment>
<evidence type="ECO:0000313" key="2">
    <source>
        <dbReference type="EMBL" id="KAJ6262216.1"/>
    </source>
</evidence>
<dbReference type="AlphaFoldDB" id="A0AAD6J4Z4"/>
<feature type="compositionally biased region" description="Polar residues" evidence="1">
    <location>
        <begin position="117"/>
        <end position="127"/>
    </location>
</feature>
<feature type="region of interest" description="Disordered" evidence="1">
    <location>
        <begin position="66"/>
        <end position="179"/>
    </location>
</feature>
<dbReference type="Proteomes" id="UP001221413">
    <property type="component" value="Unassembled WGS sequence"/>
</dbReference>
<feature type="compositionally biased region" description="Acidic residues" evidence="1">
    <location>
        <begin position="148"/>
        <end position="162"/>
    </location>
</feature>
<keyword evidence="3" id="KW-1185">Reference proteome</keyword>
<gene>
    <name evidence="2" type="ORF">Dda_3021</name>
</gene>
<reference evidence="2" key="1">
    <citation type="submission" date="2023-01" db="EMBL/GenBank/DDBJ databases">
        <title>The chitinases involved in constricting ring structure development in the nematode-trapping fungus Drechslerella dactyloides.</title>
        <authorList>
            <person name="Wang R."/>
            <person name="Zhang L."/>
            <person name="Tang P."/>
            <person name="Li S."/>
            <person name="Liang L."/>
        </authorList>
    </citation>
    <scope>NUCLEOTIDE SEQUENCE</scope>
    <source>
        <strain evidence="2">YMF1.00031</strain>
    </source>
</reference>
<organism evidence="2 3">
    <name type="scientific">Drechslerella dactyloides</name>
    <name type="common">Nematode-trapping fungus</name>
    <name type="synonym">Arthrobotrys dactyloides</name>
    <dbReference type="NCBI Taxonomy" id="74499"/>
    <lineage>
        <taxon>Eukaryota</taxon>
        <taxon>Fungi</taxon>
        <taxon>Dikarya</taxon>
        <taxon>Ascomycota</taxon>
        <taxon>Pezizomycotina</taxon>
        <taxon>Orbiliomycetes</taxon>
        <taxon>Orbiliales</taxon>
        <taxon>Orbiliaceae</taxon>
        <taxon>Drechslerella</taxon>
    </lineage>
</organism>
<protein>
    <submittedName>
        <fullName evidence="2">Uncharacterized protein</fullName>
    </submittedName>
</protein>
<feature type="compositionally biased region" description="Basic residues" evidence="1">
    <location>
        <begin position="93"/>
        <end position="103"/>
    </location>
</feature>
<proteinExistence type="predicted"/>
<sequence length="179" mass="19772">MADVVELTWVQVRASDSLGDRRLLLTLLETHNIKVDGEKIRSAWPQSAGEQPTARAIRERIVKIRSLTASPSKSPASHVNNGVKKEVSPQKKTPGKQRGRPRKTSVERDDEEAIGKSFTSQDTATTPCPSPRKKRAVAVKVEHFAESEASDAIDLDYSDDGDFVPKGGDDDDDEDEYKE</sequence>
<evidence type="ECO:0000256" key="1">
    <source>
        <dbReference type="SAM" id="MobiDB-lite"/>
    </source>
</evidence>
<name>A0AAD6J4Z4_DREDA</name>
<feature type="compositionally biased region" description="Polar residues" evidence="1">
    <location>
        <begin position="67"/>
        <end position="80"/>
    </location>
</feature>
<dbReference type="EMBL" id="JAQGDS010000003">
    <property type="protein sequence ID" value="KAJ6262216.1"/>
    <property type="molecule type" value="Genomic_DNA"/>
</dbReference>
<feature type="compositionally biased region" description="Acidic residues" evidence="1">
    <location>
        <begin position="169"/>
        <end position="179"/>
    </location>
</feature>